<dbReference type="Pfam" id="PF03816">
    <property type="entry name" value="LytR_cpsA_psr"/>
    <property type="match status" value="1"/>
</dbReference>
<evidence type="ECO:0000313" key="4">
    <source>
        <dbReference type="Proteomes" id="UP000323166"/>
    </source>
</evidence>
<dbReference type="PANTHER" id="PTHR33392">
    <property type="entry name" value="POLYISOPRENYL-TEICHOIC ACID--PEPTIDOGLYCAN TEICHOIC ACID TRANSFERASE TAGU"/>
    <property type="match status" value="1"/>
</dbReference>
<dbReference type="AlphaFoldDB" id="A0A5S4ZUJ6"/>
<reference evidence="3 4" key="1">
    <citation type="submission" date="2019-07" db="EMBL/GenBank/DDBJ databases">
        <title>Genomic Encyclopedia of Type Strains, Phase I: the one thousand microbial genomes (KMG-I) project.</title>
        <authorList>
            <person name="Kyrpides N."/>
        </authorList>
    </citation>
    <scope>NUCLEOTIDE SEQUENCE [LARGE SCALE GENOMIC DNA]</scope>
    <source>
        <strain evidence="3 4">DSM 6562</strain>
    </source>
</reference>
<evidence type="ECO:0000259" key="2">
    <source>
        <dbReference type="Pfam" id="PF03816"/>
    </source>
</evidence>
<dbReference type="InterPro" id="IPR004474">
    <property type="entry name" value="LytR_CpsA_psr"/>
</dbReference>
<evidence type="ECO:0000256" key="1">
    <source>
        <dbReference type="ARBA" id="ARBA00006068"/>
    </source>
</evidence>
<dbReference type="EMBL" id="VNHM01000004">
    <property type="protein sequence ID" value="TYO96464.1"/>
    <property type="molecule type" value="Genomic_DNA"/>
</dbReference>
<accession>A0A5S4ZUJ6</accession>
<keyword evidence="4" id="KW-1185">Reference proteome</keyword>
<organism evidence="3 4">
    <name type="scientific">Desulfallas thermosapovorans DSM 6562</name>
    <dbReference type="NCBI Taxonomy" id="1121431"/>
    <lineage>
        <taxon>Bacteria</taxon>
        <taxon>Bacillati</taxon>
        <taxon>Bacillota</taxon>
        <taxon>Clostridia</taxon>
        <taxon>Eubacteriales</taxon>
        <taxon>Desulfallaceae</taxon>
        <taxon>Desulfallas</taxon>
    </lineage>
</organism>
<dbReference type="InterPro" id="IPR050922">
    <property type="entry name" value="LytR/CpsA/Psr_CW_biosynth"/>
</dbReference>
<dbReference type="PANTHER" id="PTHR33392:SF6">
    <property type="entry name" value="POLYISOPRENYL-TEICHOIC ACID--PEPTIDOGLYCAN TEICHOIC ACID TRANSFERASE TAGU"/>
    <property type="match status" value="1"/>
</dbReference>
<gene>
    <name evidence="3" type="ORF">LX24_00931</name>
</gene>
<comment type="caution">
    <text evidence="3">The sequence shown here is derived from an EMBL/GenBank/DDBJ whole genome shotgun (WGS) entry which is preliminary data.</text>
</comment>
<name>A0A5S4ZUJ6_9FIRM</name>
<dbReference type="Proteomes" id="UP000323166">
    <property type="component" value="Unassembled WGS sequence"/>
</dbReference>
<dbReference type="Gene3D" id="3.40.630.190">
    <property type="entry name" value="LCP protein"/>
    <property type="match status" value="1"/>
</dbReference>
<evidence type="ECO:0000313" key="3">
    <source>
        <dbReference type="EMBL" id="TYO96464.1"/>
    </source>
</evidence>
<protein>
    <submittedName>
        <fullName evidence="3">LytR family transcriptional attenuator</fullName>
    </submittedName>
</protein>
<dbReference type="NCBIfam" id="TIGR00350">
    <property type="entry name" value="lytR_cpsA_psr"/>
    <property type="match status" value="1"/>
</dbReference>
<sequence length="326" mass="36017">MVKKRKLLYAVPAVLLVAAALGFIYATGWAGEGLQSFIAPPTVAKSTGIGAGLEEQPPPAEPQVARLTDPLNILVVGIDKASSINGPPRPGPWRADVIILVRVDPDSRQVSLLSIPRDTRAHIPGHGTEKIAHAHAYGAMPLTIAAVEELLQVQVDHYMSLDYVTFARMVDILGGIEIDVPREAVTNHMHFKPGKQMMDGRTAYEYIHSRDEPQGDIARIERQQLFLRALLETVRDKAGGLDLVRMYLEFRKSSEISLSLADTLKLVLFARELSMDNLSMQTLPGKPEYIHGISYWIADQQSLRTLHRQLSPVQLSSVPGVERLKD</sequence>
<proteinExistence type="inferred from homology"/>
<comment type="similarity">
    <text evidence="1">Belongs to the LytR/CpsA/Psr (LCP) family.</text>
</comment>
<feature type="domain" description="Cell envelope-related transcriptional attenuator" evidence="2">
    <location>
        <begin position="94"/>
        <end position="234"/>
    </location>
</feature>